<reference evidence="2" key="1">
    <citation type="journal article" date="2023" name="Front. Plant Sci.">
        <title>Chromosomal-level genome assembly of Melastoma candidum provides insights into trichome evolution.</title>
        <authorList>
            <person name="Zhong Y."/>
            <person name="Wu W."/>
            <person name="Sun C."/>
            <person name="Zou P."/>
            <person name="Liu Y."/>
            <person name="Dai S."/>
            <person name="Zhou R."/>
        </authorList>
    </citation>
    <scope>NUCLEOTIDE SEQUENCE [LARGE SCALE GENOMIC DNA]</scope>
</reference>
<name>A0ACB9R646_9MYRT</name>
<sequence>MIILLSKTKENKLPEFVWEENKIGRREEVSDIQGSIKAAEALEPRRKGESTQAATANVLSEKQQAFFPYYHHQPPINSPNIKNFKRQIFHPKMISVRGEKTHR</sequence>
<evidence type="ECO:0000313" key="2">
    <source>
        <dbReference type="Proteomes" id="UP001057402"/>
    </source>
</evidence>
<dbReference type="EMBL" id="CM042883">
    <property type="protein sequence ID" value="KAI4374165.1"/>
    <property type="molecule type" value="Genomic_DNA"/>
</dbReference>
<keyword evidence="2" id="KW-1185">Reference proteome</keyword>
<protein>
    <submittedName>
        <fullName evidence="1">Uncharacterized protein</fullName>
    </submittedName>
</protein>
<accession>A0ACB9R646</accession>
<proteinExistence type="predicted"/>
<organism evidence="1 2">
    <name type="scientific">Melastoma candidum</name>
    <dbReference type="NCBI Taxonomy" id="119954"/>
    <lineage>
        <taxon>Eukaryota</taxon>
        <taxon>Viridiplantae</taxon>
        <taxon>Streptophyta</taxon>
        <taxon>Embryophyta</taxon>
        <taxon>Tracheophyta</taxon>
        <taxon>Spermatophyta</taxon>
        <taxon>Magnoliopsida</taxon>
        <taxon>eudicotyledons</taxon>
        <taxon>Gunneridae</taxon>
        <taxon>Pentapetalae</taxon>
        <taxon>rosids</taxon>
        <taxon>malvids</taxon>
        <taxon>Myrtales</taxon>
        <taxon>Melastomataceae</taxon>
        <taxon>Melastomatoideae</taxon>
        <taxon>Melastomateae</taxon>
        <taxon>Melastoma</taxon>
    </lineage>
</organism>
<dbReference type="Proteomes" id="UP001057402">
    <property type="component" value="Chromosome 4"/>
</dbReference>
<comment type="caution">
    <text evidence="1">The sequence shown here is derived from an EMBL/GenBank/DDBJ whole genome shotgun (WGS) entry which is preliminary data.</text>
</comment>
<evidence type="ECO:0000313" key="1">
    <source>
        <dbReference type="EMBL" id="KAI4374165.1"/>
    </source>
</evidence>
<gene>
    <name evidence="1" type="ORF">MLD38_012190</name>
</gene>